<dbReference type="PANTHER" id="PTHR31642:SF266">
    <property type="entry name" value="HXXXD-TYPE ACYL-TRANSFERASE FAMILY PROTEIN"/>
    <property type="match status" value="1"/>
</dbReference>
<reference evidence="5" key="1">
    <citation type="submission" date="2021-03" db="EMBL/GenBank/DDBJ databases">
        <authorList>
            <person name="Li Z."/>
            <person name="Yang C."/>
        </authorList>
    </citation>
    <scope>NUCLEOTIDE SEQUENCE</scope>
    <source>
        <strain evidence="5">Dzin_1.0</strain>
        <tissue evidence="5">Leaf</tissue>
    </source>
</reference>
<evidence type="ECO:0000313" key="6">
    <source>
        <dbReference type="Proteomes" id="UP001085076"/>
    </source>
</evidence>
<accession>A0A9D5HPE9</accession>
<dbReference type="PANTHER" id="PTHR31642">
    <property type="entry name" value="TRICHOTHECENE 3-O-ACETYLTRANSFERASE"/>
    <property type="match status" value="1"/>
</dbReference>
<evidence type="ECO:0000256" key="2">
    <source>
        <dbReference type="ARBA" id="ARBA00022679"/>
    </source>
</evidence>
<protein>
    <submittedName>
        <fullName evidence="5">Uncharacterized protein</fullName>
    </submittedName>
</protein>
<dbReference type="GO" id="GO:0016747">
    <property type="term" value="F:acyltransferase activity, transferring groups other than amino-acyl groups"/>
    <property type="evidence" value="ECO:0007669"/>
    <property type="project" value="TreeGrafter"/>
</dbReference>
<evidence type="ECO:0000256" key="4">
    <source>
        <dbReference type="SAM" id="MobiDB-lite"/>
    </source>
</evidence>
<keyword evidence="2" id="KW-0808">Transferase</keyword>
<dbReference type="Proteomes" id="UP001085076">
    <property type="component" value="Miscellaneous, Linkage group lg01"/>
</dbReference>
<proteinExistence type="inferred from homology"/>
<dbReference type="Gene3D" id="3.30.559.10">
    <property type="entry name" value="Chloramphenicol acetyltransferase-like domain"/>
    <property type="match status" value="2"/>
</dbReference>
<keyword evidence="6" id="KW-1185">Reference proteome</keyword>
<dbReference type="OrthoDB" id="1862401at2759"/>
<dbReference type="Pfam" id="PF02458">
    <property type="entry name" value="Transferase"/>
    <property type="match status" value="1"/>
</dbReference>
<feature type="region of interest" description="Disordered" evidence="4">
    <location>
        <begin position="463"/>
        <end position="482"/>
    </location>
</feature>
<evidence type="ECO:0000256" key="1">
    <source>
        <dbReference type="ARBA" id="ARBA00009861"/>
    </source>
</evidence>
<dbReference type="InterPro" id="IPR050317">
    <property type="entry name" value="Plant_Fungal_Acyltransferase"/>
</dbReference>
<comment type="similarity">
    <text evidence="1">Belongs to the plant acyltransferase family.</text>
</comment>
<gene>
    <name evidence="5" type="ORF">J5N97_002480</name>
</gene>
<evidence type="ECO:0000256" key="3">
    <source>
        <dbReference type="ARBA" id="ARBA00023315"/>
    </source>
</evidence>
<dbReference type="EMBL" id="JAGGNH010000001">
    <property type="protein sequence ID" value="KAJ0984124.1"/>
    <property type="molecule type" value="Genomic_DNA"/>
</dbReference>
<comment type="caution">
    <text evidence="5">The sequence shown here is derived from an EMBL/GenBank/DDBJ whole genome shotgun (WGS) entry which is preliminary data.</text>
</comment>
<keyword evidence="3" id="KW-0012">Acyltransferase</keyword>
<dbReference type="InterPro" id="IPR023213">
    <property type="entry name" value="CAT-like_dom_sf"/>
</dbReference>
<name>A0A9D5HPE9_9LILI</name>
<dbReference type="AlphaFoldDB" id="A0A9D5HPE9"/>
<organism evidence="5 6">
    <name type="scientific">Dioscorea zingiberensis</name>
    <dbReference type="NCBI Taxonomy" id="325984"/>
    <lineage>
        <taxon>Eukaryota</taxon>
        <taxon>Viridiplantae</taxon>
        <taxon>Streptophyta</taxon>
        <taxon>Embryophyta</taxon>
        <taxon>Tracheophyta</taxon>
        <taxon>Spermatophyta</taxon>
        <taxon>Magnoliopsida</taxon>
        <taxon>Liliopsida</taxon>
        <taxon>Dioscoreales</taxon>
        <taxon>Dioscoreaceae</taxon>
        <taxon>Dioscorea</taxon>
    </lineage>
</organism>
<reference evidence="5" key="2">
    <citation type="journal article" date="2022" name="Hortic Res">
        <title>The genome of Dioscorea zingiberensis sheds light on the biosynthesis, origin and evolution of the medicinally important diosgenin saponins.</title>
        <authorList>
            <person name="Li Y."/>
            <person name="Tan C."/>
            <person name="Li Z."/>
            <person name="Guo J."/>
            <person name="Li S."/>
            <person name="Chen X."/>
            <person name="Wang C."/>
            <person name="Dai X."/>
            <person name="Yang H."/>
            <person name="Song W."/>
            <person name="Hou L."/>
            <person name="Xu J."/>
            <person name="Tong Z."/>
            <person name="Xu A."/>
            <person name="Yuan X."/>
            <person name="Wang W."/>
            <person name="Yang Q."/>
            <person name="Chen L."/>
            <person name="Sun Z."/>
            <person name="Wang K."/>
            <person name="Pan B."/>
            <person name="Chen J."/>
            <person name="Bao Y."/>
            <person name="Liu F."/>
            <person name="Qi X."/>
            <person name="Gang D.R."/>
            <person name="Wen J."/>
            <person name="Li J."/>
        </authorList>
    </citation>
    <scope>NUCLEOTIDE SEQUENCE</scope>
    <source>
        <strain evidence="5">Dzin_1.0</strain>
    </source>
</reference>
<evidence type="ECO:0000313" key="5">
    <source>
        <dbReference type="EMBL" id="KAJ0984124.1"/>
    </source>
</evidence>
<sequence>MEVGFSKEEQQQCYSVRVSRKERVAAVLPVQEHWLPLSNIDLLIPPIHFNVFSCYKKPAGSVTSSTKACGFSAMVYGLKAALAQTLVSYYALSGEVVTNSQGEPELLCDNRGVEFIEAHADIELKDLCLYNPDESVEGKLVPTKMEGPLCVQATELKCGGIVVACMFDHRIADAYSANMFLVGWAEAAGEKPISVVPSFRRSLLSARRPGCHDESLDRLIMPLSSFTKPTTPSDSMISRIYCISADDVEKMQVAASTGSGQRTKLEAFSAFLWRVIGKAVAKHATAAEGCRMGIVVDGRARLGGSMSSYFGNVISIPYGSLSLDELESMELCRVADEVHEFLSRALTEEHFRGIIDLMQAIRPEKAWPKIYLDARMPSLVVSSGQRFPVGKLDFGWGTPAFSSYHFPWGSSNGYVMPMPMAGGEGHWVVYVHLSSKFIEVLEAEAGHVFRRLTSDHLDLTSNVDTAPESMAPPELVDTTGRV</sequence>